<name>A0A699YLL6_HAELA</name>
<dbReference type="EMBL" id="BLLF01000117">
    <property type="protein sequence ID" value="GFH07806.1"/>
    <property type="molecule type" value="Genomic_DNA"/>
</dbReference>
<evidence type="ECO:0000256" key="1">
    <source>
        <dbReference type="SAM" id="MobiDB-lite"/>
    </source>
</evidence>
<protein>
    <submittedName>
        <fullName evidence="2">Uncharacterized protein</fullName>
    </submittedName>
</protein>
<evidence type="ECO:0000313" key="2">
    <source>
        <dbReference type="EMBL" id="GFH07806.1"/>
    </source>
</evidence>
<sequence>MQVHAAGCAGPGGGAEAGAAVGSGSWPGGDAGSGHGGRSGGAPSSTSAVFTAVTFFLACELVYSALLVSPSLDQAGYNWSSGRSTQTFIACHALYCHVLVLPLAHPQVSLQPPLPQLTCA</sequence>
<feature type="compositionally biased region" description="Gly residues" evidence="1">
    <location>
        <begin position="25"/>
        <end position="40"/>
    </location>
</feature>
<comment type="caution">
    <text evidence="2">The sequence shown here is derived from an EMBL/GenBank/DDBJ whole genome shotgun (WGS) entry which is preliminary data.</text>
</comment>
<organism evidence="2 3">
    <name type="scientific">Haematococcus lacustris</name>
    <name type="common">Green alga</name>
    <name type="synonym">Haematococcus pluvialis</name>
    <dbReference type="NCBI Taxonomy" id="44745"/>
    <lineage>
        <taxon>Eukaryota</taxon>
        <taxon>Viridiplantae</taxon>
        <taxon>Chlorophyta</taxon>
        <taxon>core chlorophytes</taxon>
        <taxon>Chlorophyceae</taxon>
        <taxon>CS clade</taxon>
        <taxon>Chlamydomonadales</taxon>
        <taxon>Haematococcaceae</taxon>
        <taxon>Haematococcus</taxon>
    </lineage>
</organism>
<evidence type="ECO:0000313" key="3">
    <source>
        <dbReference type="Proteomes" id="UP000485058"/>
    </source>
</evidence>
<keyword evidence="3" id="KW-1185">Reference proteome</keyword>
<reference evidence="2 3" key="1">
    <citation type="submission" date="2020-02" db="EMBL/GenBank/DDBJ databases">
        <title>Draft genome sequence of Haematococcus lacustris strain NIES-144.</title>
        <authorList>
            <person name="Morimoto D."/>
            <person name="Nakagawa S."/>
            <person name="Yoshida T."/>
            <person name="Sawayama S."/>
        </authorList>
    </citation>
    <scope>NUCLEOTIDE SEQUENCE [LARGE SCALE GENOMIC DNA]</scope>
    <source>
        <strain evidence="2 3">NIES-144</strain>
    </source>
</reference>
<accession>A0A699YLL6</accession>
<proteinExistence type="predicted"/>
<dbReference type="Proteomes" id="UP000485058">
    <property type="component" value="Unassembled WGS sequence"/>
</dbReference>
<gene>
    <name evidence="2" type="ORF">HaLaN_02666</name>
</gene>
<dbReference type="AlphaFoldDB" id="A0A699YLL6"/>
<feature type="region of interest" description="Disordered" evidence="1">
    <location>
        <begin position="17"/>
        <end position="45"/>
    </location>
</feature>